<dbReference type="GO" id="GO:0030420">
    <property type="term" value="P:establishment of competence for transformation"/>
    <property type="evidence" value="ECO:0007669"/>
    <property type="project" value="UniProtKB-KW"/>
</dbReference>
<comment type="subcellular location">
    <subcellularLocation>
        <location evidence="1">Cell surface</location>
    </subcellularLocation>
</comment>
<feature type="transmembrane region" description="Helical" evidence="3">
    <location>
        <begin position="20"/>
        <end position="39"/>
    </location>
</feature>
<dbReference type="InterPro" id="IPR045584">
    <property type="entry name" value="Pilin-like"/>
</dbReference>
<keyword evidence="5" id="KW-1185">Reference proteome</keyword>
<dbReference type="Gene3D" id="3.30.700.10">
    <property type="entry name" value="Glycoprotein, Type 4 Pilin"/>
    <property type="match status" value="1"/>
</dbReference>
<organism evidence="4 5">
    <name type="scientific">Oikeobacillus pervagus</name>
    <dbReference type="NCBI Taxonomy" id="1325931"/>
    <lineage>
        <taxon>Bacteria</taxon>
        <taxon>Bacillati</taxon>
        <taxon>Bacillota</taxon>
        <taxon>Bacilli</taxon>
        <taxon>Bacillales</taxon>
        <taxon>Bacillaceae</taxon>
        <taxon>Oikeobacillus</taxon>
    </lineage>
</organism>
<dbReference type="GO" id="GO:0009986">
    <property type="term" value="C:cell surface"/>
    <property type="evidence" value="ECO:0007669"/>
    <property type="project" value="UniProtKB-SubCell"/>
</dbReference>
<sequence length="148" mass="16325">MLQKMKTRLKEQKGLTLIELLAVIVILAIIAAIAIPAIGKLIDNTKKDAIISNAQQMESAAKTYISAERNFKIPGDITLDELINKGYLDEFDDPDTKQAYTNEQKQNSKVVVSKNTTTNNTEYKVVLKGERGIDTATKASAITRGEIK</sequence>
<comment type="caution">
    <text evidence="4">The sequence shown here is derived from an EMBL/GenBank/DDBJ whole genome shotgun (WGS) entry which is preliminary data.</text>
</comment>
<proteinExistence type="predicted"/>
<dbReference type="RefSeq" id="WP_307256531.1">
    <property type="nucleotide sequence ID" value="NZ_JAUSUC010000008.1"/>
</dbReference>
<dbReference type="AlphaFoldDB" id="A0AAJ1WIP2"/>
<evidence type="ECO:0000256" key="1">
    <source>
        <dbReference type="ARBA" id="ARBA00004241"/>
    </source>
</evidence>
<dbReference type="PROSITE" id="PS00409">
    <property type="entry name" value="PROKAR_NTER_METHYL"/>
    <property type="match status" value="1"/>
</dbReference>
<keyword evidence="3" id="KW-0812">Transmembrane</keyword>
<dbReference type="SUPFAM" id="SSF54523">
    <property type="entry name" value="Pili subunits"/>
    <property type="match status" value="1"/>
</dbReference>
<dbReference type="PANTHER" id="PTHR30093">
    <property type="entry name" value="GENERAL SECRETION PATHWAY PROTEIN G"/>
    <property type="match status" value="1"/>
</dbReference>
<evidence type="ECO:0000256" key="3">
    <source>
        <dbReference type="SAM" id="Phobius"/>
    </source>
</evidence>
<dbReference type="NCBIfam" id="TIGR02532">
    <property type="entry name" value="IV_pilin_GFxxxE"/>
    <property type="match status" value="1"/>
</dbReference>
<dbReference type="InterPro" id="IPR012902">
    <property type="entry name" value="N_methyl_site"/>
</dbReference>
<gene>
    <name evidence="4" type="ORF">J2S13_000939</name>
</gene>
<evidence type="ECO:0000313" key="5">
    <source>
        <dbReference type="Proteomes" id="UP001237207"/>
    </source>
</evidence>
<accession>A0AAJ1WIP2</accession>
<keyword evidence="3" id="KW-1133">Transmembrane helix</keyword>
<reference evidence="4" key="1">
    <citation type="submission" date="2023-07" db="EMBL/GenBank/DDBJ databases">
        <title>Genomic Encyclopedia of Type Strains, Phase IV (KMG-IV): sequencing the most valuable type-strain genomes for metagenomic binning, comparative biology and taxonomic classification.</title>
        <authorList>
            <person name="Goeker M."/>
        </authorList>
    </citation>
    <scope>NUCLEOTIDE SEQUENCE</scope>
    <source>
        <strain evidence="4">DSM 23947</strain>
    </source>
</reference>
<dbReference type="Proteomes" id="UP001237207">
    <property type="component" value="Unassembled WGS sequence"/>
</dbReference>
<dbReference type="EMBL" id="JAUSUC010000008">
    <property type="protein sequence ID" value="MDQ0214543.1"/>
    <property type="molecule type" value="Genomic_DNA"/>
</dbReference>
<dbReference type="Pfam" id="PF07963">
    <property type="entry name" value="N_methyl"/>
    <property type="match status" value="1"/>
</dbReference>
<protein>
    <submittedName>
        <fullName evidence="4">Type IV pilus assembly protein PilA</fullName>
    </submittedName>
</protein>
<name>A0AAJ1WIP2_9BACI</name>
<evidence type="ECO:0000313" key="4">
    <source>
        <dbReference type="EMBL" id="MDQ0214543.1"/>
    </source>
</evidence>
<keyword evidence="3" id="KW-0472">Membrane</keyword>
<evidence type="ECO:0000256" key="2">
    <source>
        <dbReference type="ARBA" id="ARBA00023287"/>
    </source>
</evidence>
<keyword evidence="2" id="KW-0178">Competence</keyword>